<keyword evidence="5" id="KW-0378">Hydrolase</keyword>
<dbReference type="InterPro" id="IPR026392">
    <property type="entry name" value="Exo/Archaeosortase_dom"/>
</dbReference>
<dbReference type="Proteomes" id="UP000772618">
    <property type="component" value="Unassembled WGS sequence"/>
</dbReference>
<comment type="subcellular location">
    <subcellularLocation>
        <location evidence="1">Cell membrane</location>
        <topology evidence="1">Multi-pass membrane protein</topology>
    </subcellularLocation>
</comment>
<feature type="transmembrane region" description="Helical" evidence="8">
    <location>
        <begin position="151"/>
        <end position="172"/>
    </location>
</feature>
<name>A0ABS5VX80_9BACT</name>
<reference evidence="9 10" key="1">
    <citation type="submission" date="2021-05" db="EMBL/GenBank/DDBJ databases">
        <title>A Polyphasic approach of four new species of the genus Ohtaekwangia: Ohtaekwangia histidinii sp. nov., Ohtaekwangia cretensis sp. nov., Ohtaekwangia indiensis sp. nov., Ohtaekwangia reichenbachii sp. nov. from diverse environment.</title>
        <authorList>
            <person name="Octaviana S."/>
        </authorList>
    </citation>
    <scope>NUCLEOTIDE SEQUENCE [LARGE SCALE GENOMIC DNA]</scope>
    <source>
        <strain evidence="9 10">PWU20</strain>
    </source>
</reference>
<keyword evidence="7 8" id="KW-0472">Membrane</keyword>
<proteinExistence type="predicted"/>
<dbReference type="RefSeq" id="WP_254155299.1">
    <property type="nucleotide sequence ID" value="NZ_JAHESD010000053.1"/>
</dbReference>
<evidence type="ECO:0000256" key="6">
    <source>
        <dbReference type="ARBA" id="ARBA00022989"/>
    </source>
</evidence>
<evidence type="ECO:0000256" key="4">
    <source>
        <dbReference type="ARBA" id="ARBA00022692"/>
    </source>
</evidence>
<sequence length="183" mass="20719">MLALIKEFKPALVFLGKFLVFYLVGNILYGLFIESYGKRADPITKNVANQSAVILNFVATTVNTEVNPAGPTVMIKANNVVVLSVFEGCNGVNVIIVFVAFLFAFNSKAKKLVWFLLLGIAVIHIFNLLRISLLYYTAIYKANYFYYFHKYFFTAILYLVVFMLWGIWITILNNAPKTQTSKA</sequence>
<evidence type="ECO:0000256" key="8">
    <source>
        <dbReference type="SAM" id="Phobius"/>
    </source>
</evidence>
<dbReference type="NCBIfam" id="TIGR04178">
    <property type="entry name" value="exo_archaeo"/>
    <property type="match status" value="1"/>
</dbReference>
<keyword evidence="3" id="KW-0645">Protease</keyword>
<evidence type="ECO:0000313" key="10">
    <source>
        <dbReference type="Proteomes" id="UP000772618"/>
    </source>
</evidence>
<evidence type="ECO:0000256" key="7">
    <source>
        <dbReference type="ARBA" id="ARBA00023136"/>
    </source>
</evidence>
<dbReference type="Pfam" id="PF09721">
    <property type="entry name" value="Exosortase_EpsH"/>
    <property type="match status" value="1"/>
</dbReference>
<comment type="caution">
    <text evidence="9">The sequence shown here is derived from an EMBL/GenBank/DDBJ whole genome shotgun (WGS) entry which is preliminary data.</text>
</comment>
<gene>
    <name evidence="9" type="primary">xrtF</name>
    <name evidence="9" type="ORF">KK060_18810</name>
</gene>
<evidence type="ECO:0000256" key="5">
    <source>
        <dbReference type="ARBA" id="ARBA00022801"/>
    </source>
</evidence>
<keyword evidence="10" id="KW-1185">Reference proteome</keyword>
<dbReference type="InterPro" id="IPR019127">
    <property type="entry name" value="Exosortase"/>
</dbReference>
<keyword evidence="6 8" id="KW-1133">Transmembrane helix</keyword>
<feature type="transmembrane region" description="Helical" evidence="8">
    <location>
        <begin position="112"/>
        <end position="139"/>
    </location>
</feature>
<evidence type="ECO:0000256" key="1">
    <source>
        <dbReference type="ARBA" id="ARBA00004651"/>
    </source>
</evidence>
<evidence type="ECO:0000256" key="2">
    <source>
        <dbReference type="ARBA" id="ARBA00022475"/>
    </source>
</evidence>
<accession>A0ABS5VX80</accession>
<keyword evidence="2" id="KW-1003">Cell membrane</keyword>
<feature type="transmembrane region" description="Helical" evidence="8">
    <location>
        <begin position="80"/>
        <end position="105"/>
    </location>
</feature>
<organism evidence="9 10">
    <name type="scientific">Chryseosolibacter indicus</name>
    <dbReference type="NCBI Taxonomy" id="2782351"/>
    <lineage>
        <taxon>Bacteria</taxon>
        <taxon>Pseudomonadati</taxon>
        <taxon>Bacteroidota</taxon>
        <taxon>Cytophagia</taxon>
        <taxon>Cytophagales</taxon>
        <taxon>Chryseotaleaceae</taxon>
        <taxon>Chryseosolibacter</taxon>
    </lineage>
</organism>
<dbReference type="NCBIfam" id="TIGR04128">
    <property type="entry name" value="exoso_Fjoh_1448"/>
    <property type="match status" value="1"/>
</dbReference>
<protein>
    <submittedName>
        <fullName evidence="9">Exosortase family protein XrtF</fullName>
    </submittedName>
</protein>
<feature type="transmembrane region" description="Helical" evidence="8">
    <location>
        <begin position="12"/>
        <end position="32"/>
    </location>
</feature>
<dbReference type="InterPro" id="IPR026323">
    <property type="entry name" value="Exosortase-related_prot_XrtF"/>
</dbReference>
<evidence type="ECO:0000256" key="3">
    <source>
        <dbReference type="ARBA" id="ARBA00022670"/>
    </source>
</evidence>
<dbReference type="EMBL" id="JAHESD010000053">
    <property type="protein sequence ID" value="MBT1705349.1"/>
    <property type="molecule type" value="Genomic_DNA"/>
</dbReference>
<evidence type="ECO:0000313" key="9">
    <source>
        <dbReference type="EMBL" id="MBT1705349.1"/>
    </source>
</evidence>
<keyword evidence="4 8" id="KW-0812">Transmembrane</keyword>